<proteinExistence type="predicted"/>
<keyword evidence="2" id="KW-1185">Reference proteome</keyword>
<dbReference type="OrthoDB" id="8197003at2759"/>
<accession>A0A653BIK1</accession>
<reference evidence="1 2" key="1">
    <citation type="submission" date="2019-01" db="EMBL/GenBank/DDBJ databases">
        <authorList>
            <person name="Sayadi A."/>
        </authorList>
    </citation>
    <scope>NUCLEOTIDE SEQUENCE [LARGE SCALE GENOMIC DNA]</scope>
</reference>
<gene>
    <name evidence="1" type="ORF">CALMAC_LOCUS1246</name>
</gene>
<name>A0A653BIK1_CALMS</name>
<protein>
    <submittedName>
        <fullName evidence="1">Uncharacterized protein</fullName>
    </submittedName>
</protein>
<dbReference type="AlphaFoldDB" id="A0A653BIK1"/>
<sequence length="99" mass="11356">MRTVRQVCIDEGHNFPSAKGALESALYMDDFAYSISDEDAAAETAKEVIQLLKAGQFDLVKWNNCHPTLEEGKYDFFFLVLRRNTIFQSELKSAQTFQR</sequence>
<organism evidence="1 2">
    <name type="scientific">Callosobruchus maculatus</name>
    <name type="common">Southern cowpea weevil</name>
    <name type="synonym">Pulse bruchid</name>
    <dbReference type="NCBI Taxonomy" id="64391"/>
    <lineage>
        <taxon>Eukaryota</taxon>
        <taxon>Metazoa</taxon>
        <taxon>Ecdysozoa</taxon>
        <taxon>Arthropoda</taxon>
        <taxon>Hexapoda</taxon>
        <taxon>Insecta</taxon>
        <taxon>Pterygota</taxon>
        <taxon>Neoptera</taxon>
        <taxon>Endopterygota</taxon>
        <taxon>Coleoptera</taxon>
        <taxon>Polyphaga</taxon>
        <taxon>Cucujiformia</taxon>
        <taxon>Chrysomeloidea</taxon>
        <taxon>Chrysomelidae</taxon>
        <taxon>Bruchinae</taxon>
        <taxon>Bruchini</taxon>
        <taxon>Callosobruchus</taxon>
    </lineage>
</organism>
<dbReference type="Proteomes" id="UP000410492">
    <property type="component" value="Unassembled WGS sequence"/>
</dbReference>
<evidence type="ECO:0000313" key="2">
    <source>
        <dbReference type="Proteomes" id="UP000410492"/>
    </source>
</evidence>
<dbReference type="EMBL" id="CAACVG010001435">
    <property type="protein sequence ID" value="VEN35313.1"/>
    <property type="molecule type" value="Genomic_DNA"/>
</dbReference>
<evidence type="ECO:0000313" key="1">
    <source>
        <dbReference type="EMBL" id="VEN35313.1"/>
    </source>
</evidence>